<sequence>MSKSDLAAQPISHHTREAIEAHLTIMCTALAVAGHMHDRTGLSLKQIITTLRPHRTYRDQRKDRENPRPHPRHRHKAHHPHQRRTGTLNECTDSGRSHPKAREIADALLPDRFTGH</sequence>
<reference evidence="2 3" key="1">
    <citation type="submission" date="2019-02" db="EMBL/GenBank/DDBJ databases">
        <title>Complete Genome Sequence and Methylome Analysis of Brevibacterium luteolum NEB1784.</title>
        <authorList>
            <person name="Fomenkov A."/>
            <person name="Roberts R.J."/>
        </authorList>
    </citation>
    <scope>NUCLEOTIDE SEQUENCE [LARGE SCALE GENOMIC DNA]</scope>
    <source>
        <strain evidence="2 3">NEB1784</strain>
    </source>
</reference>
<feature type="compositionally biased region" description="Basic residues" evidence="1">
    <location>
        <begin position="69"/>
        <end position="84"/>
    </location>
</feature>
<dbReference type="KEGG" id="blut:EW640_08575"/>
<evidence type="ECO:0000313" key="3">
    <source>
        <dbReference type="Proteomes" id="UP000501518"/>
    </source>
</evidence>
<dbReference type="AlphaFoldDB" id="A0A6G8KXH2"/>
<name>A0A6G8KXH2_9MICO</name>
<evidence type="ECO:0000256" key="1">
    <source>
        <dbReference type="SAM" id="MobiDB-lite"/>
    </source>
</evidence>
<evidence type="ECO:0000313" key="2">
    <source>
        <dbReference type="EMBL" id="QIN29321.1"/>
    </source>
</evidence>
<proteinExistence type="predicted"/>
<organism evidence="2 3">
    <name type="scientific">Brevibacterium luteolum</name>
    <dbReference type="NCBI Taxonomy" id="199591"/>
    <lineage>
        <taxon>Bacteria</taxon>
        <taxon>Bacillati</taxon>
        <taxon>Actinomycetota</taxon>
        <taxon>Actinomycetes</taxon>
        <taxon>Micrococcales</taxon>
        <taxon>Brevibacteriaceae</taxon>
        <taxon>Brevibacterium</taxon>
    </lineage>
</organism>
<feature type="compositionally biased region" description="Basic and acidic residues" evidence="1">
    <location>
        <begin position="93"/>
        <end position="105"/>
    </location>
</feature>
<dbReference type="EMBL" id="CP035810">
    <property type="protein sequence ID" value="QIN29321.1"/>
    <property type="molecule type" value="Genomic_DNA"/>
</dbReference>
<dbReference type="Proteomes" id="UP000501518">
    <property type="component" value="Chromosome"/>
</dbReference>
<feature type="region of interest" description="Disordered" evidence="1">
    <location>
        <begin position="50"/>
        <end position="116"/>
    </location>
</feature>
<gene>
    <name evidence="2" type="ORF">EW640_08575</name>
</gene>
<protein>
    <submittedName>
        <fullName evidence="2">Uncharacterized protein</fullName>
    </submittedName>
</protein>
<accession>A0A6G8KXH2</accession>
<feature type="compositionally biased region" description="Basic and acidic residues" evidence="1">
    <location>
        <begin position="56"/>
        <end position="68"/>
    </location>
</feature>